<dbReference type="Proteomes" id="UP001222800">
    <property type="component" value="Chromosome"/>
</dbReference>
<proteinExistence type="predicted"/>
<organism evidence="1 2">
    <name type="scientific">Tepidibacter hydrothermalis</name>
    <dbReference type="NCBI Taxonomy" id="3036126"/>
    <lineage>
        <taxon>Bacteria</taxon>
        <taxon>Bacillati</taxon>
        <taxon>Bacillota</taxon>
        <taxon>Clostridia</taxon>
        <taxon>Peptostreptococcales</taxon>
        <taxon>Peptostreptococcaceae</taxon>
        <taxon>Tepidibacter</taxon>
    </lineage>
</organism>
<evidence type="ECO:0000313" key="2">
    <source>
        <dbReference type="Proteomes" id="UP001222800"/>
    </source>
</evidence>
<accession>A0ABY8EA14</accession>
<name>A0ABY8EA14_9FIRM</name>
<dbReference type="RefSeq" id="WP_277731688.1">
    <property type="nucleotide sequence ID" value="NZ_CP120733.1"/>
</dbReference>
<sequence>MKIRTCTNCGKTVYLEGDNIRTGVSYSGICSKCGKLYMEDDFRRTKSYRKKRHRF</sequence>
<dbReference type="EMBL" id="CP120733">
    <property type="protein sequence ID" value="WFD09746.1"/>
    <property type="molecule type" value="Genomic_DNA"/>
</dbReference>
<keyword evidence="2" id="KW-1185">Reference proteome</keyword>
<evidence type="ECO:0000313" key="1">
    <source>
        <dbReference type="EMBL" id="WFD09746.1"/>
    </source>
</evidence>
<reference evidence="1 2" key="1">
    <citation type="submission" date="2023-03" db="EMBL/GenBank/DDBJ databases">
        <title>Complete genome sequence of Tepidibacter sp. SWIR-1, isolated from a deep-sea hydrothermal vent.</title>
        <authorList>
            <person name="Li X."/>
        </authorList>
    </citation>
    <scope>NUCLEOTIDE SEQUENCE [LARGE SCALE GENOMIC DNA]</scope>
    <source>
        <strain evidence="1 2">SWIR-1</strain>
    </source>
</reference>
<gene>
    <name evidence="1" type="ORF">P4S50_15315</name>
</gene>
<protein>
    <submittedName>
        <fullName evidence="1">Uncharacterized protein</fullName>
    </submittedName>
</protein>